<evidence type="ECO:0000259" key="1">
    <source>
        <dbReference type="Pfam" id="PF12697"/>
    </source>
</evidence>
<accession>A0AAV7E330</accession>
<feature type="domain" description="AB hydrolase-1" evidence="1">
    <location>
        <begin position="132"/>
        <end position="447"/>
    </location>
</feature>
<dbReference type="InterPro" id="IPR029058">
    <property type="entry name" value="AB_hydrolase_fold"/>
</dbReference>
<sequence length="471" mass="52170">MASGLHQFRCFTPRTRLPEPYMSTHQPVPSTMSKKMNLRCRAASVSGSGAEYSEPLIGVSKKQKKQSIAGVDQDELVEPTKLADPDSCFCEFNGVHIHHKICEDDEQIAFSLQDQASSQVQNKLGKIGLPFILLHGFGASVFSWHRVMKPLAKLAAAKVLAFDRPAFGLTSRVTRFWDTHAGADDSKSLNPYSMAFSVLATLYFINSLEAQRVILLGHSAGCLVAVNTYFEAPERVAAMILVAPAIAAPLIKVKENKTLREDETEDDISASNDQGNVFIKIGKVLSQFYKHVRETISRMVVAMSNMVNTLFRQAVLTFLRSALAVTLVRMIIDKFGLAAVRNAWFDGSQVTDHILDGYTKPLRVKDWDRALVEYAISMLADTSTETKPPLGKRLHEIKCPVLIITGDSDRLVPSWNAKRVAEAVPGSHLEVIKNCGHLPHEERVEEFLLAIEKFLQTVFGAPQPKPPQSIC</sequence>
<reference evidence="2 3" key="1">
    <citation type="submission" date="2021-07" db="EMBL/GenBank/DDBJ databases">
        <title>The Aristolochia fimbriata genome: insights into angiosperm evolution, floral development and chemical biosynthesis.</title>
        <authorList>
            <person name="Jiao Y."/>
        </authorList>
    </citation>
    <scope>NUCLEOTIDE SEQUENCE [LARGE SCALE GENOMIC DNA]</scope>
    <source>
        <strain evidence="2">IBCAS-2021</strain>
        <tissue evidence="2">Leaf</tissue>
    </source>
</reference>
<evidence type="ECO:0000313" key="3">
    <source>
        <dbReference type="Proteomes" id="UP000825729"/>
    </source>
</evidence>
<organism evidence="2 3">
    <name type="scientific">Aristolochia fimbriata</name>
    <name type="common">White veined hardy Dutchman's pipe vine</name>
    <dbReference type="NCBI Taxonomy" id="158543"/>
    <lineage>
        <taxon>Eukaryota</taxon>
        <taxon>Viridiplantae</taxon>
        <taxon>Streptophyta</taxon>
        <taxon>Embryophyta</taxon>
        <taxon>Tracheophyta</taxon>
        <taxon>Spermatophyta</taxon>
        <taxon>Magnoliopsida</taxon>
        <taxon>Magnoliidae</taxon>
        <taxon>Piperales</taxon>
        <taxon>Aristolochiaceae</taxon>
        <taxon>Aristolochia</taxon>
    </lineage>
</organism>
<dbReference type="Pfam" id="PF12697">
    <property type="entry name" value="Abhydrolase_6"/>
    <property type="match status" value="1"/>
</dbReference>
<dbReference type="PANTHER" id="PTHR43689">
    <property type="entry name" value="HYDROLASE"/>
    <property type="match status" value="1"/>
</dbReference>
<dbReference type="GO" id="GO:0009941">
    <property type="term" value="C:chloroplast envelope"/>
    <property type="evidence" value="ECO:0007669"/>
    <property type="project" value="TreeGrafter"/>
</dbReference>
<dbReference type="PANTHER" id="PTHR43689:SF1">
    <property type="entry name" value="ALPHA_BETA-HYDROLASES SUPERFAMILY PROTEIN"/>
    <property type="match status" value="1"/>
</dbReference>
<dbReference type="AlphaFoldDB" id="A0AAV7E330"/>
<dbReference type="EMBL" id="JAINDJ010000006">
    <property type="protein sequence ID" value="KAG9443340.1"/>
    <property type="molecule type" value="Genomic_DNA"/>
</dbReference>
<dbReference type="InterPro" id="IPR000073">
    <property type="entry name" value="AB_hydrolase_1"/>
</dbReference>
<keyword evidence="3" id="KW-1185">Reference proteome</keyword>
<dbReference type="SUPFAM" id="SSF53474">
    <property type="entry name" value="alpha/beta-Hydrolases"/>
    <property type="match status" value="1"/>
</dbReference>
<proteinExistence type="predicted"/>
<name>A0AAV7E330_ARIFI</name>
<dbReference type="Gene3D" id="3.40.50.1820">
    <property type="entry name" value="alpha/beta hydrolase"/>
    <property type="match status" value="1"/>
</dbReference>
<dbReference type="Proteomes" id="UP000825729">
    <property type="component" value="Unassembled WGS sequence"/>
</dbReference>
<evidence type="ECO:0000313" key="2">
    <source>
        <dbReference type="EMBL" id="KAG9443340.1"/>
    </source>
</evidence>
<comment type="caution">
    <text evidence="2">The sequence shown here is derived from an EMBL/GenBank/DDBJ whole genome shotgun (WGS) entry which is preliminary data.</text>
</comment>
<gene>
    <name evidence="2" type="ORF">H6P81_014680</name>
</gene>
<protein>
    <recommendedName>
        <fullName evidence="1">AB hydrolase-1 domain-containing protein</fullName>
    </recommendedName>
</protein>